<feature type="region of interest" description="Disordered" evidence="10">
    <location>
        <begin position="1"/>
        <end position="60"/>
    </location>
</feature>
<feature type="compositionally biased region" description="Basic and acidic residues" evidence="10">
    <location>
        <begin position="97"/>
        <end position="111"/>
    </location>
</feature>
<feature type="region of interest" description="Disordered" evidence="10">
    <location>
        <begin position="382"/>
        <end position="413"/>
    </location>
</feature>
<feature type="region of interest" description="Disordered" evidence="10">
    <location>
        <begin position="96"/>
        <end position="116"/>
    </location>
</feature>
<keyword evidence="6 9" id="KW-0235">DNA replication</keyword>
<dbReference type="GO" id="GO:0005658">
    <property type="term" value="C:alpha DNA polymerase:primase complex"/>
    <property type="evidence" value="ECO:0007669"/>
    <property type="project" value="UniProtKB-ARBA"/>
</dbReference>
<organism evidence="11 12">
    <name type="scientific">Purpureocillium lilacinum</name>
    <name type="common">Paecilomyces lilacinus</name>
    <dbReference type="NCBI Taxonomy" id="33203"/>
    <lineage>
        <taxon>Eukaryota</taxon>
        <taxon>Fungi</taxon>
        <taxon>Dikarya</taxon>
        <taxon>Ascomycota</taxon>
        <taxon>Pezizomycotina</taxon>
        <taxon>Sordariomycetes</taxon>
        <taxon>Hypocreomycetidae</taxon>
        <taxon>Hypocreales</taxon>
        <taxon>Ophiocordycipitaceae</taxon>
        <taxon>Purpureocillium</taxon>
    </lineage>
</organism>
<evidence type="ECO:0000256" key="5">
    <source>
        <dbReference type="ARBA" id="ARBA00022695"/>
    </source>
</evidence>
<accession>A0A2U3ED98</accession>
<dbReference type="InterPro" id="IPR002755">
    <property type="entry name" value="DNA_primase_S"/>
</dbReference>
<keyword evidence="5" id="KW-0548">Nucleotidyltransferase</keyword>
<evidence type="ECO:0000256" key="3">
    <source>
        <dbReference type="ARBA" id="ARBA00022515"/>
    </source>
</evidence>
<dbReference type="NCBIfam" id="TIGR00335">
    <property type="entry name" value="primase_sml"/>
    <property type="match status" value="1"/>
</dbReference>
<dbReference type="CDD" id="cd04860">
    <property type="entry name" value="AE_Prim_S"/>
    <property type="match status" value="1"/>
</dbReference>
<protein>
    <recommendedName>
        <fullName evidence="9">DNA primase</fullName>
        <ecNumber evidence="9">2.7.7.-</ecNumber>
    </recommendedName>
</protein>
<keyword evidence="3 9" id="KW-0639">Primosome</keyword>
<keyword evidence="8" id="KW-0804">Transcription</keyword>
<evidence type="ECO:0000313" key="12">
    <source>
        <dbReference type="Proteomes" id="UP000245956"/>
    </source>
</evidence>
<evidence type="ECO:0000313" key="11">
    <source>
        <dbReference type="EMBL" id="PWI72476.1"/>
    </source>
</evidence>
<dbReference type="Gene3D" id="3.90.920.10">
    <property type="entry name" value="DNA primase, PRIM domain"/>
    <property type="match status" value="1"/>
</dbReference>
<evidence type="ECO:0000256" key="9">
    <source>
        <dbReference type="RuleBase" id="RU003514"/>
    </source>
</evidence>
<dbReference type="InterPro" id="IPR014052">
    <property type="entry name" value="DNA_primase_ssu_euk/arc"/>
</dbReference>
<dbReference type="FunFam" id="3.90.920.10:FF:000002">
    <property type="entry name" value="DNA primase"/>
    <property type="match status" value="1"/>
</dbReference>
<comment type="caution">
    <text evidence="11">The sequence shown here is derived from an EMBL/GenBank/DDBJ whole genome shotgun (WGS) entry which is preliminary data.</text>
</comment>
<keyword evidence="2 9" id="KW-0240">DNA-directed RNA polymerase</keyword>
<dbReference type="AlphaFoldDB" id="A0A2U3ED98"/>
<dbReference type="Proteomes" id="UP000245956">
    <property type="component" value="Unassembled WGS sequence"/>
</dbReference>
<evidence type="ECO:0000256" key="10">
    <source>
        <dbReference type="SAM" id="MobiDB-lite"/>
    </source>
</evidence>
<dbReference type="GO" id="GO:0006269">
    <property type="term" value="P:DNA replication, synthesis of primer"/>
    <property type="evidence" value="ECO:0007669"/>
    <property type="project" value="UniProtKB-KW"/>
</dbReference>
<evidence type="ECO:0000256" key="2">
    <source>
        <dbReference type="ARBA" id="ARBA00022478"/>
    </source>
</evidence>
<sequence>MPCHPQAARQKGADPPVAPAERHLGLRDRGARRARIGKPRSRQASKHGRGAVTDDDDNDAGGRADERLIWLHEVPSCAQRCAVLCFMNPDVAPVSSRVHDRKQSSFHKEHSVGGGRRAATAARHGANTKAAATGNEVVFAESGLCARQRRGLSGFEQAGCMRGGTSFNGRSRGVELSGPVLSARKDQAPLDGRVVKPGIDEGESGWSEELCWVRSGVASQQSLALEWRNAAPASVASTAGVTSSRRPAAIHDSGSCPASRTAVGTALRARPPPDASHPHSTRPVAFNPPDRIAVAAPPIRQAPTAIPTAQPDIVNLNPAMPHSVEGGPQAPQGAVKDEPMDDAGIPSSAPDADGDVNMQAPEAAAAAPQPVKKEVQLENMFDDDSDDEFPSSAPVKEQPSSPPARAPASPVDVASLKASDPEVMRSFYQRLFPWRQLFQWLNHRPTPTNDFGNREFAFTLQNDAYLRYQSFATADLLRKDVLRLMPSRFEIGPVYTTNPRDRKTLRNSSAFKPLAKELCFDIDLTDYDDIRTCCDKANICNKCWTFMTMAIKVVDASLRDDFGFKHIMWVYSGRRGAHAWVCDKKVRSLDDQKRRAIAGYLEVVKGGAQGGKKVNVRRPLHPHLSRSLDILKSHFQDDVLEGQDPWGTAERAEKLLQLLPDKTLNDSLRRKWDAAPGRASTSKWADIDAMAKTGASKHLDSKALLEAKQDIVLEYTYPRLDIEVSKKLNHLLKSPFVVHPGTGRVCVPIDTRDLEAFDPLGVPTVQSLLAEIDAWRDDGDGEGDDKGKALADWEKTSLKPYVDYFRTFVAGILKDEKDTRVKRERDDESMEF</sequence>
<feature type="region of interest" description="Disordered" evidence="10">
    <location>
        <begin position="316"/>
        <end position="356"/>
    </location>
</feature>
<gene>
    <name evidence="11" type="ORF">PCL_11099</name>
</gene>
<evidence type="ECO:0000256" key="4">
    <source>
        <dbReference type="ARBA" id="ARBA00022679"/>
    </source>
</evidence>
<evidence type="ECO:0000256" key="6">
    <source>
        <dbReference type="ARBA" id="ARBA00022705"/>
    </source>
</evidence>
<evidence type="ECO:0000256" key="8">
    <source>
        <dbReference type="ARBA" id="ARBA00023163"/>
    </source>
</evidence>
<evidence type="ECO:0000256" key="1">
    <source>
        <dbReference type="ARBA" id="ARBA00009762"/>
    </source>
</evidence>
<keyword evidence="7" id="KW-0479">Metal-binding</keyword>
<proteinExistence type="inferred from homology"/>
<dbReference type="EC" id="2.7.7.-" evidence="9"/>
<feature type="region of interest" description="Disordered" evidence="10">
    <location>
        <begin position="244"/>
        <end position="287"/>
    </location>
</feature>
<dbReference type="SUPFAM" id="SSF56747">
    <property type="entry name" value="Prim-pol domain"/>
    <property type="match status" value="1"/>
</dbReference>
<dbReference type="PANTHER" id="PTHR10536">
    <property type="entry name" value="DNA PRIMASE SMALL SUBUNIT"/>
    <property type="match status" value="1"/>
</dbReference>
<dbReference type="GO" id="GO:0046872">
    <property type="term" value="F:metal ion binding"/>
    <property type="evidence" value="ECO:0007669"/>
    <property type="project" value="UniProtKB-KW"/>
</dbReference>
<name>A0A2U3ED98_PURLI</name>
<dbReference type="GO" id="GO:0003899">
    <property type="term" value="F:DNA-directed RNA polymerase activity"/>
    <property type="evidence" value="ECO:0007669"/>
    <property type="project" value="InterPro"/>
</dbReference>
<reference evidence="11 12" key="1">
    <citation type="journal article" date="2016" name="Front. Microbiol.">
        <title>Genome and transcriptome sequences reveal the specific parasitism of the nematophagous Purpureocillium lilacinum 36-1.</title>
        <authorList>
            <person name="Xie J."/>
            <person name="Li S."/>
            <person name="Mo C."/>
            <person name="Xiao X."/>
            <person name="Peng D."/>
            <person name="Wang G."/>
            <person name="Xiao Y."/>
        </authorList>
    </citation>
    <scope>NUCLEOTIDE SEQUENCE [LARGE SCALE GENOMIC DNA]</scope>
    <source>
        <strain evidence="11 12">36-1</strain>
    </source>
</reference>
<keyword evidence="4 9" id="KW-0808">Transferase</keyword>
<comment type="similarity">
    <text evidence="1 9">Belongs to the eukaryotic-type primase small subunit family.</text>
</comment>
<dbReference type="Pfam" id="PF01896">
    <property type="entry name" value="DNA_primase_S"/>
    <property type="match status" value="1"/>
</dbReference>
<evidence type="ECO:0000256" key="7">
    <source>
        <dbReference type="ARBA" id="ARBA00022723"/>
    </source>
</evidence>
<feature type="compositionally biased region" description="Basic residues" evidence="10">
    <location>
        <begin position="32"/>
        <end position="49"/>
    </location>
</feature>
<feature type="compositionally biased region" description="Basic and acidic residues" evidence="10">
    <location>
        <begin position="20"/>
        <end position="31"/>
    </location>
</feature>
<dbReference type="EMBL" id="LCWV01000006">
    <property type="protein sequence ID" value="PWI72476.1"/>
    <property type="molecule type" value="Genomic_DNA"/>
</dbReference>